<evidence type="ECO:0000313" key="4">
    <source>
        <dbReference type="Proteomes" id="UP000000377"/>
    </source>
</evidence>
<dbReference type="SMART" id="SM00867">
    <property type="entry name" value="YceI"/>
    <property type="match status" value="1"/>
</dbReference>
<evidence type="ECO:0000313" key="3">
    <source>
        <dbReference type="EMBL" id="ADI09896.1"/>
    </source>
</evidence>
<comment type="similarity">
    <text evidence="1">Belongs to the UPF0312 family.</text>
</comment>
<proteinExistence type="inferred from homology"/>
<accession>D7BZJ1</accession>
<dbReference type="STRING" id="749414.SBI_06776"/>
<reference evidence="3 4" key="1">
    <citation type="journal article" date="2010" name="J. Bacteriol.">
        <title>Genome sequence of the milbemycin-producing bacterium Streptomyces bingchenggensis.</title>
        <authorList>
            <person name="Wang X.J."/>
            <person name="Yan Y.J."/>
            <person name="Zhang B."/>
            <person name="An J."/>
            <person name="Wang J.J."/>
            <person name="Tian J."/>
            <person name="Jiang L."/>
            <person name="Chen Y.H."/>
            <person name="Huang S.X."/>
            <person name="Yin M."/>
            <person name="Zhang J."/>
            <person name="Gao A.L."/>
            <person name="Liu C.X."/>
            <person name="Zhu Z.X."/>
            <person name="Xiang W.S."/>
        </authorList>
    </citation>
    <scope>NUCLEOTIDE SEQUENCE [LARGE SCALE GENOMIC DNA]</scope>
    <source>
        <strain evidence="3 4">BCW-1</strain>
    </source>
</reference>
<dbReference type="HOGENOM" id="CLU_071003_3_2_11"/>
<dbReference type="KEGG" id="sbh:SBI_06776"/>
<dbReference type="PANTHER" id="PTHR34406">
    <property type="entry name" value="PROTEIN YCEI"/>
    <property type="match status" value="1"/>
</dbReference>
<evidence type="ECO:0000259" key="2">
    <source>
        <dbReference type="SMART" id="SM00867"/>
    </source>
</evidence>
<dbReference type="Gene3D" id="2.40.128.110">
    <property type="entry name" value="Lipid/polyisoprenoid-binding, YceI-like"/>
    <property type="match status" value="1"/>
</dbReference>
<protein>
    <submittedName>
        <fullName evidence="3">YceI family protein</fullName>
    </submittedName>
</protein>
<dbReference type="SUPFAM" id="SSF101874">
    <property type="entry name" value="YceI-like"/>
    <property type="match status" value="1"/>
</dbReference>
<feature type="domain" description="Lipid/polyisoprenoid-binding YceI-like" evidence="2">
    <location>
        <begin position="13"/>
        <end position="178"/>
    </location>
</feature>
<sequence length="181" mass="19801">MSIMTTPGELTGDYVLDTTRTRIGFVARHAMGTKVRGQFEEFEGGVHLDGADPSQSSARLTIQARSIQTRNRRRDKQLGSTFLGVDGHPALTFVSTEVRQSGKTRFEVTGDLTMRGVTKPVTVDFELTGAENDPQGGFRVGFKASITINRNNWGVNWNAATRVTVSPKVTLELDVTAIQQS</sequence>
<organism evidence="3 4">
    <name type="scientific">Streptomyces bingchenggensis (strain BCW-1)</name>
    <dbReference type="NCBI Taxonomy" id="749414"/>
    <lineage>
        <taxon>Bacteria</taxon>
        <taxon>Bacillati</taxon>
        <taxon>Actinomycetota</taxon>
        <taxon>Actinomycetes</taxon>
        <taxon>Kitasatosporales</taxon>
        <taxon>Streptomycetaceae</taxon>
        <taxon>Streptomyces</taxon>
    </lineage>
</organism>
<gene>
    <name evidence="3" type="ordered locus">SBI_06776</name>
</gene>
<dbReference type="PATRIC" id="fig|749414.3.peg.6975"/>
<dbReference type="Pfam" id="PF04264">
    <property type="entry name" value="YceI"/>
    <property type="match status" value="1"/>
</dbReference>
<evidence type="ECO:0000256" key="1">
    <source>
        <dbReference type="ARBA" id="ARBA00008812"/>
    </source>
</evidence>
<keyword evidence="4" id="KW-1185">Reference proteome</keyword>
<name>D7BZJ1_STRBB</name>
<dbReference type="PANTHER" id="PTHR34406:SF1">
    <property type="entry name" value="PROTEIN YCEI"/>
    <property type="match status" value="1"/>
</dbReference>
<dbReference type="EMBL" id="CP002047">
    <property type="protein sequence ID" value="ADI09896.1"/>
    <property type="molecule type" value="Genomic_DNA"/>
</dbReference>
<dbReference type="InterPro" id="IPR036761">
    <property type="entry name" value="TTHA0802/YceI-like_sf"/>
</dbReference>
<dbReference type="eggNOG" id="COG2353">
    <property type="taxonomic scope" value="Bacteria"/>
</dbReference>
<dbReference type="AlphaFoldDB" id="D7BZJ1"/>
<dbReference type="Proteomes" id="UP000000377">
    <property type="component" value="Chromosome"/>
</dbReference>
<dbReference type="InterPro" id="IPR007372">
    <property type="entry name" value="Lipid/polyisoprenoid-bd_YceI"/>
</dbReference>